<protein>
    <submittedName>
        <fullName evidence="6">Electron transfer flavoprotein subunit alpha/FixB family protein</fullName>
    </submittedName>
</protein>
<dbReference type="PANTHER" id="PTHR43153:SF1">
    <property type="entry name" value="ELECTRON TRANSFER FLAVOPROTEIN SUBUNIT ALPHA, MITOCHONDRIAL"/>
    <property type="match status" value="1"/>
</dbReference>
<dbReference type="OrthoDB" id="9770286at2"/>
<dbReference type="Gene3D" id="3.40.50.1220">
    <property type="entry name" value="TPP-binding domain"/>
    <property type="match status" value="1"/>
</dbReference>
<name>A0A3N0AZE9_9ACTN</name>
<dbReference type="InterPro" id="IPR014731">
    <property type="entry name" value="ETF_asu_C"/>
</dbReference>
<evidence type="ECO:0000256" key="1">
    <source>
        <dbReference type="ARBA" id="ARBA00005817"/>
    </source>
</evidence>
<dbReference type="InterPro" id="IPR014729">
    <property type="entry name" value="Rossmann-like_a/b/a_fold"/>
</dbReference>
<dbReference type="Pfam" id="PF00766">
    <property type="entry name" value="ETF_alpha"/>
    <property type="match status" value="1"/>
</dbReference>
<dbReference type="SUPFAM" id="SSF52467">
    <property type="entry name" value="DHS-like NAD/FAD-binding domain"/>
    <property type="match status" value="1"/>
</dbReference>
<reference evidence="7" key="1">
    <citation type="submission" date="2018-05" db="EMBL/GenBank/DDBJ databases">
        <title>Genome Sequencing of selected type strains of the family Eggerthellaceae.</title>
        <authorList>
            <person name="Danylec N."/>
            <person name="Stoll D.A."/>
            <person name="Doetsch A."/>
            <person name="Huch M."/>
        </authorList>
    </citation>
    <scope>NUCLEOTIDE SEQUENCE [LARGE SCALE GENOMIC DNA]</scope>
    <source>
        <strain evidence="7">DSM 24851</strain>
    </source>
</reference>
<dbReference type="Proteomes" id="UP000269591">
    <property type="component" value="Unassembled WGS sequence"/>
</dbReference>
<dbReference type="InterPro" id="IPR029035">
    <property type="entry name" value="DHS-like_NAD/FAD-binding_dom"/>
</dbReference>
<dbReference type="PANTHER" id="PTHR43153">
    <property type="entry name" value="ELECTRON TRANSFER FLAVOPROTEIN ALPHA"/>
    <property type="match status" value="1"/>
</dbReference>
<dbReference type="Gene3D" id="3.40.50.620">
    <property type="entry name" value="HUPs"/>
    <property type="match status" value="1"/>
</dbReference>
<feature type="domain" description="Electron transfer flavoprotein alpha/beta-subunit N-terminal" evidence="5">
    <location>
        <begin position="23"/>
        <end position="159"/>
    </location>
</feature>
<dbReference type="GO" id="GO:0009055">
    <property type="term" value="F:electron transfer activity"/>
    <property type="evidence" value="ECO:0007669"/>
    <property type="project" value="InterPro"/>
</dbReference>
<proteinExistence type="inferred from homology"/>
<dbReference type="GO" id="GO:0050660">
    <property type="term" value="F:flavin adenine dinucleotide binding"/>
    <property type="evidence" value="ECO:0007669"/>
    <property type="project" value="InterPro"/>
</dbReference>
<evidence type="ECO:0000313" key="7">
    <source>
        <dbReference type="Proteomes" id="UP000269591"/>
    </source>
</evidence>
<organism evidence="6 7">
    <name type="scientific">Slackia equolifaciens</name>
    <dbReference type="NCBI Taxonomy" id="498718"/>
    <lineage>
        <taxon>Bacteria</taxon>
        <taxon>Bacillati</taxon>
        <taxon>Actinomycetota</taxon>
        <taxon>Coriobacteriia</taxon>
        <taxon>Eggerthellales</taxon>
        <taxon>Eggerthellaceae</taxon>
        <taxon>Slackia</taxon>
    </lineage>
</organism>
<evidence type="ECO:0000259" key="4">
    <source>
        <dbReference type="Pfam" id="PF00766"/>
    </source>
</evidence>
<dbReference type="InterPro" id="IPR014730">
    <property type="entry name" value="ETF_a/b_N"/>
</dbReference>
<gene>
    <name evidence="6" type="ORF">DMP06_06225</name>
</gene>
<dbReference type="Pfam" id="PF01012">
    <property type="entry name" value="ETF"/>
    <property type="match status" value="1"/>
</dbReference>
<feature type="domain" description="Electron transfer flavoprotein alpha subunit C-terminal" evidence="4">
    <location>
        <begin position="182"/>
        <end position="262"/>
    </location>
</feature>
<dbReference type="EMBL" id="QIBX01000009">
    <property type="protein sequence ID" value="RNL39929.1"/>
    <property type="molecule type" value="Genomic_DNA"/>
</dbReference>
<evidence type="ECO:0000259" key="5">
    <source>
        <dbReference type="Pfam" id="PF01012"/>
    </source>
</evidence>
<comment type="caution">
    <text evidence="6">The sequence shown here is derived from an EMBL/GenBank/DDBJ whole genome shotgun (WGS) entry which is preliminary data.</text>
</comment>
<accession>A0A3N0AZE9</accession>
<keyword evidence="7" id="KW-1185">Reference proteome</keyword>
<sequence>MSKVWILVADDMSAAHVADVASKSGAPYEALVFGDASRADAVAALGPASVTLYDTSATLAEALAPAIADRAAQEQPAAVLCSDDATARAIAGAIAVKLSAAVAAAVTSVSVSEGKTVVERLVADAAAVQVLETSGPAVCIVADGGDEADAGAAAEVATGSASALDSLTVLATNCDGCASNGLLTAEKVVGVGLGIGAKENLALVEELAAALGAEVACTLPLCDNYHWFEHDRVVGTSTQKISPRLYLTLGSSGAPQHMTGVRGAKVIVAVNNDSEASIFRECAYGIVGDVKEIIPVLTAAIKGA</sequence>
<dbReference type="GO" id="GO:0033539">
    <property type="term" value="P:fatty acid beta-oxidation using acyl-CoA dehydrogenase"/>
    <property type="evidence" value="ECO:0007669"/>
    <property type="project" value="TreeGrafter"/>
</dbReference>
<dbReference type="RefSeq" id="WP_013979961.1">
    <property type="nucleotide sequence ID" value="NZ_JBHTHO010000009.1"/>
</dbReference>
<evidence type="ECO:0000256" key="2">
    <source>
        <dbReference type="ARBA" id="ARBA00011355"/>
    </source>
</evidence>
<dbReference type="SUPFAM" id="SSF52402">
    <property type="entry name" value="Adenine nucleotide alpha hydrolases-like"/>
    <property type="match status" value="1"/>
</dbReference>
<comment type="function">
    <text evidence="3">The electron transfer flavoprotein serves as a specific electron acceptor for other dehydrogenases. It transfers the electrons to the main respiratory chain via ETF-ubiquinone oxidoreductase (ETF dehydrogenase).</text>
</comment>
<evidence type="ECO:0000256" key="3">
    <source>
        <dbReference type="ARBA" id="ARBA00025649"/>
    </source>
</evidence>
<comment type="subunit">
    <text evidence="2">Heterodimer of an alpha and a beta subunit.</text>
</comment>
<dbReference type="AlphaFoldDB" id="A0A3N0AZE9"/>
<dbReference type="InterPro" id="IPR001308">
    <property type="entry name" value="ETF_a/FixB"/>
</dbReference>
<evidence type="ECO:0000313" key="6">
    <source>
        <dbReference type="EMBL" id="RNL39929.1"/>
    </source>
</evidence>
<comment type="similarity">
    <text evidence="1">Belongs to the ETF alpha-subunit/FixB family.</text>
</comment>